<evidence type="ECO:0000313" key="3">
    <source>
        <dbReference type="Proteomes" id="UP000095209"/>
    </source>
</evidence>
<dbReference type="Gene3D" id="3.30.160.170">
    <property type="entry name" value="FlaG-like"/>
    <property type="match status" value="1"/>
</dbReference>
<gene>
    <name evidence="2" type="ORF">BFG57_02745</name>
</gene>
<evidence type="ECO:0000256" key="1">
    <source>
        <dbReference type="SAM" id="MobiDB-lite"/>
    </source>
</evidence>
<dbReference type="EMBL" id="MJEH01000033">
    <property type="protein sequence ID" value="OEH92206.1"/>
    <property type="molecule type" value="Genomic_DNA"/>
</dbReference>
<dbReference type="STRING" id="1305675.BFG57_02745"/>
<dbReference type="InterPro" id="IPR005186">
    <property type="entry name" value="FlaG"/>
</dbReference>
<proteinExistence type="predicted"/>
<sequence length="119" mass="13940">MVVISTAVDVSSNTRTFQGNDLKFMDTQTEQVEDKQKMNNEVENSSPEKEHTHQKNELISFDTKYTYLKYRHHEETNEYFVQIVDQSSDEVLSEIPREQYLDILGGILKYFGTIVDQKI</sequence>
<feature type="compositionally biased region" description="Basic and acidic residues" evidence="1">
    <location>
        <begin position="32"/>
        <end position="56"/>
    </location>
</feature>
<comment type="caution">
    <text evidence="2">The sequence shown here is derived from an EMBL/GenBank/DDBJ whole genome shotgun (WGS) entry which is preliminary data.</text>
</comment>
<keyword evidence="3" id="KW-1185">Reference proteome</keyword>
<organism evidence="2 3">
    <name type="scientific">Bacillus solimangrovi</name>
    <dbReference type="NCBI Taxonomy" id="1305675"/>
    <lineage>
        <taxon>Bacteria</taxon>
        <taxon>Bacillati</taxon>
        <taxon>Bacillota</taxon>
        <taxon>Bacilli</taxon>
        <taxon>Bacillales</taxon>
        <taxon>Bacillaceae</taxon>
        <taxon>Bacillus</taxon>
    </lineage>
</organism>
<dbReference type="Pfam" id="PF03646">
    <property type="entry name" value="FlaG"/>
    <property type="match status" value="1"/>
</dbReference>
<feature type="region of interest" description="Disordered" evidence="1">
    <location>
        <begin position="21"/>
        <end position="56"/>
    </location>
</feature>
<dbReference type="AlphaFoldDB" id="A0A1E5LDQ1"/>
<protein>
    <recommendedName>
        <fullName evidence="4">Flagellar biosynthesis protein FlaG</fullName>
    </recommendedName>
</protein>
<dbReference type="OrthoDB" id="9799867at2"/>
<evidence type="ECO:0000313" key="2">
    <source>
        <dbReference type="EMBL" id="OEH92206.1"/>
    </source>
</evidence>
<dbReference type="SUPFAM" id="SSF160214">
    <property type="entry name" value="FlaG-like"/>
    <property type="match status" value="1"/>
</dbReference>
<name>A0A1E5LDQ1_9BACI</name>
<accession>A0A1E5LDQ1</accession>
<evidence type="ECO:0008006" key="4">
    <source>
        <dbReference type="Google" id="ProtNLM"/>
    </source>
</evidence>
<dbReference type="InterPro" id="IPR035924">
    <property type="entry name" value="FlaG-like_sf"/>
</dbReference>
<dbReference type="Proteomes" id="UP000095209">
    <property type="component" value="Unassembled WGS sequence"/>
</dbReference>
<reference evidence="2 3" key="1">
    <citation type="submission" date="2016-08" db="EMBL/GenBank/DDBJ databases">
        <title>Genome of Bacillus solimangrovi GH2-4.</title>
        <authorList>
            <person name="Lim S."/>
            <person name="Kim B.-C."/>
        </authorList>
    </citation>
    <scope>NUCLEOTIDE SEQUENCE [LARGE SCALE GENOMIC DNA]</scope>
    <source>
        <strain evidence="2 3">GH2-4</strain>
    </source>
</reference>